<dbReference type="GO" id="GO:0003677">
    <property type="term" value="F:DNA binding"/>
    <property type="evidence" value="ECO:0007669"/>
    <property type="project" value="UniProtKB-KW"/>
</dbReference>
<dbReference type="PROSITE" id="PS00463">
    <property type="entry name" value="ZN2_CY6_FUNGAL_1"/>
    <property type="match status" value="1"/>
</dbReference>
<evidence type="ECO:0000256" key="6">
    <source>
        <dbReference type="ARBA" id="ARBA00023242"/>
    </source>
</evidence>
<keyword evidence="3" id="KW-0805">Transcription regulation</keyword>
<dbReference type="CDD" id="cd12148">
    <property type="entry name" value="fungal_TF_MHR"/>
    <property type="match status" value="1"/>
</dbReference>
<keyword evidence="9" id="KW-1185">Reference proteome</keyword>
<dbReference type="Pfam" id="PF04082">
    <property type="entry name" value="Fungal_trans"/>
    <property type="match status" value="1"/>
</dbReference>
<keyword evidence="4" id="KW-0238">DNA-binding</keyword>
<dbReference type="CDD" id="cd00067">
    <property type="entry name" value="GAL4"/>
    <property type="match status" value="1"/>
</dbReference>
<keyword evidence="5" id="KW-0804">Transcription</keyword>
<comment type="caution">
    <text evidence="8">The sequence shown here is derived from an EMBL/GenBank/DDBJ whole genome shotgun (WGS) entry which is preliminary data.</text>
</comment>
<feature type="domain" description="Zn(2)-C6 fungal-type" evidence="7">
    <location>
        <begin position="17"/>
        <end position="50"/>
    </location>
</feature>
<dbReference type="GO" id="GO:0000981">
    <property type="term" value="F:DNA-binding transcription factor activity, RNA polymerase II-specific"/>
    <property type="evidence" value="ECO:0007669"/>
    <property type="project" value="InterPro"/>
</dbReference>
<evidence type="ECO:0000256" key="3">
    <source>
        <dbReference type="ARBA" id="ARBA00023015"/>
    </source>
</evidence>
<dbReference type="InterPro" id="IPR052073">
    <property type="entry name" value="Amide_Lactam_Regulators"/>
</dbReference>
<gene>
    <name evidence="8" type="ORF">ACN38_g6301</name>
</gene>
<protein>
    <recommendedName>
        <fullName evidence="7">Zn(2)-C6 fungal-type domain-containing protein</fullName>
    </recommendedName>
</protein>
<dbReference type="PANTHER" id="PTHR47171">
    <property type="entry name" value="FARA-RELATED"/>
    <property type="match status" value="1"/>
</dbReference>
<dbReference type="Pfam" id="PF00172">
    <property type="entry name" value="Zn_clus"/>
    <property type="match status" value="1"/>
</dbReference>
<dbReference type="InterPro" id="IPR001138">
    <property type="entry name" value="Zn2Cys6_DnaBD"/>
</dbReference>
<dbReference type="InterPro" id="IPR036864">
    <property type="entry name" value="Zn2-C6_fun-type_DNA-bd_sf"/>
</dbReference>
<sequence length="644" mass="72439">MSTSQSSAQKRKRPSSACKRCKDQHIRCDAETKGLPCSPCRRVGNSDCQIAKTKRTRGSNGRFATSDLATTESIAQPNQTTRISDRVPPFSIDVVALCNSHRRRCYLSGDGSLSGQDRLYASTRHRQASAPPIWGESWYLSYVIQTTNSDQGCLYRPIQDEQGNTAVAHHPRRDHRSTSISQHLLPPAQLVNDLLRGYFVIFHPFCPILDREAFLGSVSDGSVSKVLLRCVLFISSIHCDLKTIHLLGYSGRIEAEDDLFSSAKAAFDCEPEGDRLVMLLCSYLLHYWSGSASQSRDSLWWLAGTIRSAQCMQMHRKAQQRNFQPEQERMWRRIWWLLYIRDRQISISLGKPMIIHDCDCDVELISEGDLVDESPETIAYVLAQARLSIAVSNALRTYFAPSRDCSISDGTIVLDSICRVFSTWEESLSPGLQCRSTGNAQLQLILNLTSNYYRIIVHQTFQRTFQDRQPNTTTASNDIIMDAAERITSMAEDAVTHHKGSHFPMICVSAIFAAMTAQFTHANATNQSTTKRNALLGSIKYKMLALKDFEECHVLAGWIRQLFFDMFEQQRGQDKNGHSPEAAGEDFNIPNSEALDTVGDTSMALDVDSIIADIPRPAPWELPYTMSNDNILWHNWLLGYQDGG</sequence>
<accession>A0A0M8P8X1</accession>
<keyword evidence="1" id="KW-0479">Metal-binding</keyword>
<evidence type="ECO:0000259" key="7">
    <source>
        <dbReference type="PROSITE" id="PS50048"/>
    </source>
</evidence>
<dbReference type="PANTHER" id="PTHR47171:SF1">
    <property type="entry name" value="ZN(II)2CYS6 TRANSCRIPTION FACTOR (EUROFUNG)"/>
    <property type="match status" value="1"/>
</dbReference>
<dbReference type="STRING" id="229535.A0A0M8P8X1"/>
<keyword evidence="6" id="KW-0539">Nucleus</keyword>
<proteinExistence type="predicted"/>
<dbReference type="PROSITE" id="PS50048">
    <property type="entry name" value="ZN2_CY6_FUNGAL_2"/>
    <property type="match status" value="1"/>
</dbReference>
<dbReference type="Gene3D" id="4.10.240.10">
    <property type="entry name" value="Zn(2)-C6 fungal-type DNA-binding domain"/>
    <property type="match status" value="1"/>
</dbReference>
<dbReference type="SUPFAM" id="SSF57701">
    <property type="entry name" value="Zn2/Cys6 DNA-binding domain"/>
    <property type="match status" value="1"/>
</dbReference>
<reference evidence="8 9" key="1">
    <citation type="submission" date="2015-08" db="EMBL/GenBank/DDBJ databases">
        <title>Genome sequencing of Penicillium nordicum.</title>
        <authorList>
            <person name="Nguyen H.D."/>
            <person name="Seifert K.A."/>
        </authorList>
    </citation>
    <scope>NUCLEOTIDE SEQUENCE [LARGE SCALE GENOMIC DNA]</scope>
    <source>
        <strain evidence="8 9">DAOMC 185683</strain>
    </source>
</reference>
<evidence type="ECO:0000256" key="4">
    <source>
        <dbReference type="ARBA" id="ARBA00023125"/>
    </source>
</evidence>
<organism evidence="8 9">
    <name type="scientific">Penicillium nordicum</name>
    <dbReference type="NCBI Taxonomy" id="229535"/>
    <lineage>
        <taxon>Eukaryota</taxon>
        <taxon>Fungi</taxon>
        <taxon>Dikarya</taxon>
        <taxon>Ascomycota</taxon>
        <taxon>Pezizomycotina</taxon>
        <taxon>Eurotiomycetes</taxon>
        <taxon>Eurotiomycetidae</taxon>
        <taxon>Eurotiales</taxon>
        <taxon>Aspergillaceae</taxon>
        <taxon>Penicillium</taxon>
    </lineage>
</organism>
<dbReference type="SMART" id="SM00906">
    <property type="entry name" value="Fungal_trans"/>
    <property type="match status" value="1"/>
</dbReference>
<evidence type="ECO:0000256" key="5">
    <source>
        <dbReference type="ARBA" id="ARBA00023163"/>
    </source>
</evidence>
<dbReference type="OrthoDB" id="5121955at2759"/>
<evidence type="ECO:0000256" key="1">
    <source>
        <dbReference type="ARBA" id="ARBA00022723"/>
    </source>
</evidence>
<keyword evidence="2" id="KW-0862">Zinc</keyword>
<dbReference type="GO" id="GO:0006351">
    <property type="term" value="P:DNA-templated transcription"/>
    <property type="evidence" value="ECO:0007669"/>
    <property type="project" value="InterPro"/>
</dbReference>
<dbReference type="Proteomes" id="UP000037696">
    <property type="component" value="Unassembled WGS sequence"/>
</dbReference>
<dbReference type="AlphaFoldDB" id="A0A0M8P8X1"/>
<evidence type="ECO:0000256" key="2">
    <source>
        <dbReference type="ARBA" id="ARBA00022833"/>
    </source>
</evidence>
<dbReference type="EMBL" id="LHQQ01000096">
    <property type="protein sequence ID" value="KOS42810.1"/>
    <property type="molecule type" value="Genomic_DNA"/>
</dbReference>
<dbReference type="InterPro" id="IPR007219">
    <property type="entry name" value="XnlR_reg_dom"/>
</dbReference>
<dbReference type="GO" id="GO:0008270">
    <property type="term" value="F:zinc ion binding"/>
    <property type="evidence" value="ECO:0007669"/>
    <property type="project" value="InterPro"/>
</dbReference>
<evidence type="ECO:0000313" key="9">
    <source>
        <dbReference type="Proteomes" id="UP000037696"/>
    </source>
</evidence>
<evidence type="ECO:0000313" key="8">
    <source>
        <dbReference type="EMBL" id="KOS42810.1"/>
    </source>
</evidence>
<name>A0A0M8P8X1_9EURO</name>